<name>A0A0A9T531_ARUDO</name>
<sequence>MSSWGTKKKGKELRISFLLQFWILLSVFSPLYIKKSGRVSYPV</sequence>
<reference evidence="1" key="2">
    <citation type="journal article" date="2015" name="Data Brief">
        <title>Shoot transcriptome of the giant reed, Arundo donax.</title>
        <authorList>
            <person name="Barrero R.A."/>
            <person name="Guerrero F.D."/>
            <person name="Moolhuijzen P."/>
            <person name="Goolsby J.A."/>
            <person name="Tidwell J."/>
            <person name="Bellgard S.E."/>
            <person name="Bellgard M.I."/>
        </authorList>
    </citation>
    <scope>NUCLEOTIDE SEQUENCE</scope>
    <source>
        <tissue evidence="1">Shoot tissue taken approximately 20 cm above the soil surface</tissue>
    </source>
</reference>
<reference evidence="1" key="1">
    <citation type="submission" date="2014-09" db="EMBL/GenBank/DDBJ databases">
        <authorList>
            <person name="Magalhaes I.L.F."/>
            <person name="Oliveira U."/>
            <person name="Santos F.R."/>
            <person name="Vidigal T.H.D.A."/>
            <person name="Brescovit A.D."/>
            <person name="Santos A.J."/>
        </authorList>
    </citation>
    <scope>NUCLEOTIDE SEQUENCE</scope>
    <source>
        <tissue evidence="1">Shoot tissue taken approximately 20 cm above the soil surface</tissue>
    </source>
</reference>
<evidence type="ECO:0000313" key="1">
    <source>
        <dbReference type="EMBL" id="JAD26986.1"/>
    </source>
</evidence>
<protein>
    <submittedName>
        <fullName evidence="1">Uncharacterized protein</fullName>
    </submittedName>
</protein>
<proteinExistence type="predicted"/>
<dbReference type="EMBL" id="GBRH01270909">
    <property type="protein sequence ID" value="JAD26986.1"/>
    <property type="molecule type" value="Transcribed_RNA"/>
</dbReference>
<accession>A0A0A9T531</accession>
<organism evidence="1">
    <name type="scientific">Arundo donax</name>
    <name type="common">Giant reed</name>
    <name type="synonym">Donax arundinaceus</name>
    <dbReference type="NCBI Taxonomy" id="35708"/>
    <lineage>
        <taxon>Eukaryota</taxon>
        <taxon>Viridiplantae</taxon>
        <taxon>Streptophyta</taxon>
        <taxon>Embryophyta</taxon>
        <taxon>Tracheophyta</taxon>
        <taxon>Spermatophyta</taxon>
        <taxon>Magnoliopsida</taxon>
        <taxon>Liliopsida</taxon>
        <taxon>Poales</taxon>
        <taxon>Poaceae</taxon>
        <taxon>PACMAD clade</taxon>
        <taxon>Arundinoideae</taxon>
        <taxon>Arundineae</taxon>
        <taxon>Arundo</taxon>
    </lineage>
</organism>
<dbReference type="AlphaFoldDB" id="A0A0A9T531"/>